<evidence type="ECO:0000313" key="2">
    <source>
        <dbReference type="Proteomes" id="UP000094147"/>
    </source>
</evidence>
<evidence type="ECO:0008006" key="3">
    <source>
        <dbReference type="Google" id="ProtNLM"/>
    </source>
</evidence>
<dbReference type="STRING" id="1144748.KS2013_791"/>
<sequence length="297" mass="34987">MFCREVESKYYKKLFDLEVYLRFIVIWELKGRWGMQWKSALSPSLLEQIEQKKGSEKSLGYIDYQTHGLLSYCSFSELRDLILGPLWDDCFSKWGAKECITADFKRVIAVRNKLAHFRNITKKDLRNVHYFLEYLEDWSEEYGRLSKYETKFTLEEFCINPKYKDDFKTFVKELNLQTVNLKDIEFDMLASIKGTHFTLTIDLDERSYSNQNLIKLLSAGSRFLSFVSLSKLGNSTEIFISLKTPNKNLMSFIPAIIDILNDTSDLESSETIEKKFEKYISESFLLTDKSLPYQFKK</sequence>
<gene>
    <name evidence="1" type="ORF">KS2013_791</name>
</gene>
<keyword evidence="2" id="KW-1185">Reference proteome</keyword>
<dbReference type="KEGG" id="ksd:KS2013_791"/>
<dbReference type="OrthoDB" id="9178367at2"/>
<proteinExistence type="predicted"/>
<dbReference type="RefSeq" id="WP_068990061.1">
    <property type="nucleotide sequence ID" value="NZ_CP012418.1"/>
</dbReference>
<protein>
    <recommendedName>
        <fullName evidence="3">Swt1-like HEPN domain-containing protein</fullName>
    </recommendedName>
</protein>
<dbReference type="Proteomes" id="UP000094147">
    <property type="component" value="Chromosome"/>
</dbReference>
<reference evidence="2" key="1">
    <citation type="submission" date="2015-08" db="EMBL/GenBank/DDBJ databases">
        <authorList>
            <person name="Kim K.M."/>
        </authorList>
    </citation>
    <scope>NUCLEOTIDE SEQUENCE [LARGE SCALE GENOMIC DNA]</scope>
    <source>
        <strain evidence="2">KCTC 23892</strain>
    </source>
</reference>
<dbReference type="EMBL" id="CP012418">
    <property type="protein sequence ID" value="AOE49515.1"/>
    <property type="molecule type" value="Genomic_DNA"/>
</dbReference>
<name>A0A1B3B9Q2_9GAMM</name>
<evidence type="ECO:0000313" key="1">
    <source>
        <dbReference type="EMBL" id="AOE49515.1"/>
    </source>
</evidence>
<organism evidence="1 2">
    <name type="scientific">Kangiella sediminilitoris</name>
    <dbReference type="NCBI Taxonomy" id="1144748"/>
    <lineage>
        <taxon>Bacteria</taxon>
        <taxon>Pseudomonadati</taxon>
        <taxon>Pseudomonadota</taxon>
        <taxon>Gammaproteobacteria</taxon>
        <taxon>Kangiellales</taxon>
        <taxon>Kangiellaceae</taxon>
        <taxon>Kangiella</taxon>
    </lineage>
</organism>
<dbReference type="AlphaFoldDB" id="A0A1B3B9Q2"/>
<accession>A0A1B3B9Q2</accession>